<dbReference type="STRING" id="1724.GCA_001044175_01906"/>
<sequence>MEQFSLVAVDMDGTFLDGNGEIPPGFADTLAALSERGIAFTPASGRQLATLRNIFAPYDGNFDFIAENGTVVAAGDQLIDITPLDTAAVAAIVDLCEREPERFAVVVCMPETSYMDSTNPVARREIEIYYHALELIDDLRELDYSRVVKLAVFCFTPGSETDYQAIKEAAAGQHCVASSPYWVDVMDPTANKARALETLARHHGFSVENTIAFGDYLNDLELLQTAGRSYAMDNAHPEVKKIADEIVPPNTEYGVIQTLDRLLGR</sequence>
<dbReference type="InterPro" id="IPR000150">
    <property type="entry name" value="Cof"/>
</dbReference>
<dbReference type="RefSeq" id="WP_098389345.1">
    <property type="nucleotide sequence ID" value="NZ_LS483464.1"/>
</dbReference>
<name>A0A2A9DR61_9CORY</name>
<dbReference type="NCBIfam" id="TIGR01484">
    <property type="entry name" value="HAD-SF-IIB"/>
    <property type="match status" value="1"/>
</dbReference>
<dbReference type="Gene3D" id="3.40.50.1000">
    <property type="entry name" value="HAD superfamily/HAD-like"/>
    <property type="match status" value="1"/>
</dbReference>
<dbReference type="AlphaFoldDB" id="A0A2A9DR61"/>
<dbReference type="SFLD" id="SFLDS00003">
    <property type="entry name" value="Haloacid_Dehalogenase"/>
    <property type="match status" value="1"/>
</dbReference>
<dbReference type="NCBIfam" id="TIGR00099">
    <property type="entry name" value="Cof-subfamily"/>
    <property type="match status" value="1"/>
</dbReference>
<reference evidence="1 2" key="1">
    <citation type="submission" date="2017-10" db="EMBL/GenBank/DDBJ databases">
        <title>Sequencing the genomes of 1000 actinobacteria strains.</title>
        <authorList>
            <person name="Klenk H.-P."/>
        </authorList>
    </citation>
    <scope>NUCLEOTIDE SEQUENCE [LARGE SCALE GENOMIC DNA]</scope>
    <source>
        <strain evidence="1 2">DSM 20688</strain>
    </source>
</reference>
<organism evidence="1 2">
    <name type="scientific">Corynebacterium renale</name>
    <dbReference type="NCBI Taxonomy" id="1724"/>
    <lineage>
        <taxon>Bacteria</taxon>
        <taxon>Bacillati</taxon>
        <taxon>Actinomycetota</taxon>
        <taxon>Actinomycetes</taxon>
        <taxon>Mycobacteriales</taxon>
        <taxon>Corynebacteriaceae</taxon>
        <taxon>Corynebacterium</taxon>
    </lineage>
</organism>
<dbReference type="GO" id="GO:0016791">
    <property type="term" value="F:phosphatase activity"/>
    <property type="evidence" value="ECO:0007669"/>
    <property type="project" value="TreeGrafter"/>
</dbReference>
<protein>
    <recommendedName>
        <fullName evidence="3">HAD superfamily hydrolase (TIGR01484 family)</fullName>
    </recommendedName>
</protein>
<dbReference type="InterPro" id="IPR023214">
    <property type="entry name" value="HAD_sf"/>
</dbReference>
<dbReference type="Pfam" id="PF08282">
    <property type="entry name" value="Hydrolase_3"/>
    <property type="match status" value="1"/>
</dbReference>
<dbReference type="InterPro" id="IPR036412">
    <property type="entry name" value="HAD-like_sf"/>
</dbReference>
<evidence type="ECO:0000313" key="1">
    <source>
        <dbReference type="EMBL" id="PFG29083.1"/>
    </source>
</evidence>
<evidence type="ECO:0000313" key="2">
    <source>
        <dbReference type="Proteomes" id="UP000221653"/>
    </source>
</evidence>
<dbReference type="EMBL" id="PDJF01000001">
    <property type="protein sequence ID" value="PFG29083.1"/>
    <property type="molecule type" value="Genomic_DNA"/>
</dbReference>
<dbReference type="PANTHER" id="PTHR10000">
    <property type="entry name" value="PHOSPHOSERINE PHOSPHATASE"/>
    <property type="match status" value="1"/>
</dbReference>
<dbReference type="CDD" id="cd07518">
    <property type="entry name" value="HAD_YbiV-Like"/>
    <property type="match status" value="1"/>
</dbReference>
<dbReference type="GO" id="GO:0005829">
    <property type="term" value="C:cytosol"/>
    <property type="evidence" value="ECO:0007669"/>
    <property type="project" value="TreeGrafter"/>
</dbReference>
<comment type="caution">
    <text evidence="1">The sequence shown here is derived from an EMBL/GenBank/DDBJ whole genome shotgun (WGS) entry which is preliminary data.</text>
</comment>
<dbReference type="Proteomes" id="UP000221653">
    <property type="component" value="Unassembled WGS sequence"/>
</dbReference>
<dbReference type="SFLD" id="SFLDG01140">
    <property type="entry name" value="C2.B:_Phosphomannomutase_and_P"/>
    <property type="match status" value="1"/>
</dbReference>
<dbReference type="GO" id="GO:0000287">
    <property type="term" value="F:magnesium ion binding"/>
    <property type="evidence" value="ECO:0007669"/>
    <property type="project" value="TreeGrafter"/>
</dbReference>
<evidence type="ECO:0008006" key="3">
    <source>
        <dbReference type="Google" id="ProtNLM"/>
    </source>
</evidence>
<dbReference type="Gene3D" id="3.30.1240.10">
    <property type="match status" value="1"/>
</dbReference>
<gene>
    <name evidence="1" type="ORF">ATK06_2217</name>
</gene>
<proteinExistence type="predicted"/>
<dbReference type="PANTHER" id="PTHR10000:SF53">
    <property type="entry name" value="5-AMINO-6-(5-PHOSPHO-D-RIBITYLAMINO)URACIL PHOSPHATASE YBJI-RELATED"/>
    <property type="match status" value="1"/>
</dbReference>
<dbReference type="SUPFAM" id="SSF56784">
    <property type="entry name" value="HAD-like"/>
    <property type="match status" value="1"/>
</dbReference>
<keyword evidence="2" id="KW-1185">Reference proteome</keyword>
<dbReference type="InterPro" id="IPR006379">
    <property type="entry name" value="HAD-SF_hydro_IIB"/>
</dbReference>
<dbReference type="OrthoDB" id="3180855at2"/>
<accession>A0A2A9DR61</accession>